<sequence length="87" mass="9671">MGGAERMTSRYISKSRVTDGRKAWAEWYKQGATINEIAEKVEVHYSTVLRTLADLGVPRRPPGGVSTRAFLGGAPKMVIEGEWHEKP</sequence>
<comment type="caution">
    <text evidence="1">The sequence shown here is derived from an EMBL/GenBank/DDBJ whole genome shotgun (WGS) entry which is preliminary data.</text>
</comment>
<accession>A0ABN2R132</accession>
<name>A0ABN2R132_9PSEU</name>
<organism evidence="1 2">
    <name type="scientific">Amycolatopsis minnesotensis</name>
    <dbReference type="NCBI Taxonomy" id="337894"/>
    <lineage>
        <taxon>Bacteria</taxon>
        <taxon>Bacillati</taxon>
        <taxon>Actinomycetota</taxon>
        <taxon>Actinomycetes</taxon>
        <taxon>Pseudonocardiales</taxon>
        <taxon>Pseudonocardiaceae</taxon>
        <taxon>Amycolatopsis</taxon>
    </lineage>
</organism>
<dbReference type="EMBL" id="BAAANN010000013">
    <property type="protein sequence ID" value="GAA1961772.1"/>
    <property type="molecule type" value="Genomic_DNA"/>
</dbReference>
<gene>
    <name evidence="1" type="ORF">GCM10009754_36030</name>
</gene>
<evidence type="ECO:0000313" key="2">
    <source>
        <dbReference type="Proteomes" id="UP001501116"/>
    </source>
</evidence>
<keyword evidence="2" id="KW-1185">Reference proteome</keyword>
<proteinExistence type="predicted"/>
<evidence type="ECO:0008006" key="3">
    <source>
        <dbReference type="Google" id="ProtNLM"/>
    </source>
</evidence>
<protein>
    <recommendedName>
        <fullName evidence="3">Helix-turn-helix domain-containing protein</fullName>
    </recommendedName>
</protein>
<dbReference type="Gene3D" id="1.10.10.60">
    <property type="entry name" value="Homeodomain-like"/>
    <property type="match status" value="1"/>
</dbReference>
<reference evidence="1 2" key="1">
    <citation type="journal article" date="2019" name="Int. J. Syst. Evol. Microbiol.">
        <title>The Global Catalogue of Microorganisms (GCM) 10K type strain sequencing project: providing services to taxonomists for standard genome sequencing and annotation.</title>
        <authorList>
            <consortium name="The Broad Institute Genomics Platform"/>
            <consortium name="The Broad Institute Genome Sequencing Center for Infectious Disease"/>
            <person name="Wu L."/>
            <person name="Ma J."/>
        </authorList>
    </citation>
    <scope>NUCLEOTIDE SEQUENCE [LARGE SCALE GENOMIC DNA]</scope>
    <source>
        <strain evidence="1 2">JCM 14545</strain>
    </source>
</reference>
<evidence type="ECO:0000313" key="1">
    <source>
        <dbReference type="EMBL" id="GAA1961772.1"/>
    </source>
</evidence>
<dbReference type="Proteomes" id="UP001501116">
    <property type="component" value="Unassembled WGS sequence"/>
</dbReference>